<dbReference type="Proteomes" id="UP001258181">
    <property type="component" value="Unassembled WGS sequence"/>
</dbReference>
<gene>
    <name evidence="1" type="ORF">J2X07_003405</name>
</gene>
<reference evidence="1 2" key="1">
    <citation type="submission" date="2023-07" db="EMBL/GenBank/DDBJ databases">
        <title>Sorghum-associated microbial communities from plants grown in Nebraska, USA.</title>
        <authorList>
            <person name="Schachtman D."/>
        </authorList>
    </citation>
    <scope>NUCLEOTIDE SEQUENCE [LARGE SCALE GENOMIC DNA]</scope>
    <source>
        <strain evidence="1 2">BE211</strain>
    </source>
</reference>
<dbReference type="RefSeq" id="WP_310261302.1">
    <property type="nucleotide sequence ID" value="NZ_JAVDWA010000007.1"/>
</dbReference>
<sequence length="138" mass="16110">MKRIKVILLICIGILLIVTAYFRMDQKFAAPSHGKIQVGYNVDDESAKINDQRDTLTRKKPFHVGVYYSKMAKKDTSAKIEIMDIKNQNVVFERRWQDTYGNTGKITKVNPKNWKAGNYRIQLYRKDKLVTSRVIKIK</sequence>
<name>A0ABU1U4L6_9BACL</name>
<proteinExistence type="predicted"/>
<comment type="caution">
    <text evidence="1">The sequence shown here is derived from an EMBL/GenBank/DDBJ whole genome shotgun (WGS) entry which is preliminary data.</text>
</comment>
<organism evidence="1 2">
    <name type="scientific">Fictibacillus barbaricus</name>
    <dbReference type="NCBI Taxonomy" id="182136"/>
    <lineage>
        <taxon>Bacteria</taxon>
        <taxon>Bacillati</taxon>
        <taxon>Bacillota</taxon>
        <taxon>Bacilli</taxon>
        <taxon>Bacillales</taxon>
        <taxon>Fictibacillaceae</taxon>
        <taxon>Fictibacillus</taxon>
    </lineage>
</organism>
<dbReference type="EMBL" id="JAVDWA010000007">
    <property type="protein sequence ID" value="MDR7074409.1"/>
    <property type="molecule type" value="Genomic_DNA"/>
</dbReference>
<accession>A0ABU1U4L6</accession>
<keyword evidence="2" id="KW-1185">Reference proteome</keyword>
<evidence type="ECO:0000313" key="1">
    <source>
        <dbReference type="EMBL" id="MDR7074409.1"/>
    </source>
</evidence>
<evidence type="ECO:0000313" key="2">
    <source>
        <dbReference type="Proteomes" id="UP001258181"/>
    </source>
</evidence>
<protein>
    <submittedName>
        <fullName evidence="1">Anthranilate/para-aminobenzoate synthase component II</fullName>
    </submittedName>
</protein>